<keyword evidence="3" id="KW-0645">Protease</keyword>
<gene>
    <name evidence="3" type="ORF">CKY47_22145</name>
</gene>
<dbReference type="InterPro" id="IPR003675">
    <property type="entry name" value="Rce1/LyrA-like_dom"/>
</dbReference>
<feature type="transmembrane region" description="Helical" evidence="1">
    <location>
        <begin position="126"/>
        <end position="146"/>
    </location>
</feature>
<keyword evidence="1" id="KW-0812">Transmembrane</keyword>
<accession>A0ABU0X3E1</accession>
<keyword evidence="1" id="KW-0472">Membrane</keyword>
<organism evidence="3 4">
    <name type="scientific">Saccharothrix yanglingensis</name>
    <dbReference type="NCBI Taxonomy" id="659496"/>
    <lineage>
        <taxon>Bacteria</taxon>
        <taxon>Bacillati</taxon>
        <taxon>Actinomycetota</taxon>
        <taxon>Actinomycetes</taxon>
        <taxon>Pseudonocardiales</taxon>
        <taxon>Pseudonocardiaceae</taxon>
        <taxon>Saccharothrix</taxon>
    </lineage>
</organism>
<protein>
    <submittedName>
        <fullName evidence="3">CPBP family intramembrane metalloprotease</fullName>
    </submittedName>
</protein>
<keyword evidence="3" id="KW-0482">Metalloprotease</keyword>
<keyword evidence="4" id="KW-1185">Reference proteome</keyword>
<proteinExistence type="predicted"/>
<comment type="caution">
    <text evidence="3">The sequence shown here is derived from an EMBL/GenBank/DDBJ whole genome shotgun (WGS) entry which is preliminary data.</text>
</comment>
<keyword evidence="3" id="KW-0378">Hydrolase</keyword>
<evidence type="ECO:0000259" key="2">
    <source>
        <dbReference type="Pfam" id="PF02517"/>
    </source>
</evidence>
<feature type="domain" description="CAAX prenyl protease 2/Lysostaphin resistance protein A-like" evidence="2">
    <location>
        <begin position="131"/>
        <end position="220"/>
    </location>
</feature>
<dbReference type="Pfam" id="PF02517">
    <property type="entry name" value="Rce1-like"/>
    <property type="match status" value="1"/>
</dbReference>
<dbReference type="RefSeq" id="WP_306747926.1">
    <property type="nucleotide sequence ID" value="NZ_NSDM01000010.1"/>
</dbReference>
<evidence type="ECO:0000313" key="3">
    <source>
        <dbReference type="EMBL" id="MDQ2586648.1"/>
    </source>
</evidence>
<evidence type="ECO:0000313" key="4">
    <source>
        <dbReference type="Proteomes" id="UP001225605"/>
    </source>
</evidence>
<keyword evidence="1" id="KW-1133">Transmembrane helix</keyword>
<name>A0ABU0X3E1_9PSEU</name>
<feature type="transmembrane region" description="Helical" evidence="1">
    <location>
        <begin position="87"/>
        <end position="106"/>
    </location>
</feature>
<evidence type="ECO:0000256" key="1">
    <source>
        <dbReference type="SAM" id="Phobius"/>
    </source>
</evidence>
<dbReference type="Proteomes" id="UP001225605">
    <property type="component" value="Unassembled WGS sequence"/>
</dbReference>
<sequence length="233" mass="24851">MIAVFVVASVVLLLVAALVLAPFAFTDPDVLDGPLPTLPLLALLIVPLSVAALTAIAGTALVGTGPRAGRMRRELSLRWDPKAVKKGVALGFGGLLLALPAAALWTAWTGDERTSSAVGEEFTDRLLSPGTALVAFAALWLLAPLAEEVLFRGVLWRALEHWRWNRWLIFTATTALFAVAHLELLRTPLLLLLSTPIGLARVFTGNLLACVVAHQVNNFLPATALLLTTTGVW</sequence>
<dbReference type="GO" id="GO:0008237">
    <property type="term" value="F:metallopeptidase activity"/>
    <property type="evidence" value="ECO:0007669"/>
    <property type="project" value="UniProtKB-KW"/>
</dbReference>
<feature type="transmembrane region" description="Helical" evidence="1">
    <location>
        <begin position="167"/>
        <end position="184"/>
    </location>
</feature>
<feature type="transmembrane region" description="Helical" evidence="1">
    <location>
        <begin position="42"/>
        <end position="66"/>
    </location>
</feature>
<dbReference type="EMBL" id="NSDM01000010">
    <property type="protein sequence ID" value="MDQ2586648.1"/>
    <property type="molecule type" value="Genomic_DNA"/>
</dbReference>
<reference evidence="3 4" key="1">
    <citation type="submission" date="2017-06" db="EMBL/GenBank/DDBJ databases">
        <title>Cultured bacterium strain Saccharothrix yanglingensis Hhs.015.</title>
        <authorList>
            <person name="Xia Y."/>
        </authorList>
    </citation>
    <scope>NUCLEOTIDE SEQUENCE [LARGE SCALE GENOMIC DNA]</scope>
    <source>
        <strain evidence="3 4">Hhs.015</strain>
    </source>
</reference>